<dbReference type="EMBL" id="JAKNCJ010000002">
    <property type="protein sequence ID" value="MCL6422889.1"/>
    <property type="molecule type" value="Genomic_DNA"/>
</dbReference>
<feature type="chain" id="PRO_5047253942" evidence="1">
    <location>
        <begin position="39"/>
        <end position="464"/>
    </location>
</feature>
<proteinExistence type="predicted"/>
<keyword evidence="3" id="KW-1185">Reference proteome</keyword>
<organism evidence="2 3">
    <name type="scientific">Brachybacterium equifaecis</name>
    <dbReference type="NCBI Taxonomy" id="2910770"/>
    <lineage>
        <taxon>Bacteria</taxon>
        <taxon>Bacillati</taxon>
        <taxon>Actinomycetota</taxon>
        <taxon>Actinomycetes</taxon>
        <taxon>Micrococcales</taxon>
        <taxon>Dermabacteraceae</taxon>
        <taxon>Brachybacterium</taxon>
    </lineage>
</organism>
<evidence type="ECO:0000313" key="2">
    <source>
        <dbReference type="EMBL" id="MCL6422889.1"/>
    </source>
</evidence>
<name>A0ABT0QZD9_9MICO</name>
<protein>
    <submittedName>
        <fullName evidence="2">Tat pathway signal sequence domain protein</fullName>
    </submittedName>
</protein>
<keyword evidence="1" id="KW-0732">Signal</keyword>
<evidence type="ECO:0000256" key="1">
    <source>
        <dbReference type="SAM" id="SignalP"/>
    </source>
</evidence>
<accession>A0ABT0QZD9</accession>
<reference evidence="2" key="1">
    <citation type="submission" date="2022-02" db="EMBL/GenBank/DDBJ databases">
        <authorList>
            <person name="Lee M."/>
            <person name="Kim S.-J."/>
            <person name="Jung M.-Y."/>
        </authorList>
    </citation>
    <scope>NUCLEOTIDE SEQUENCE</scope>
    <source>
        <strain evidence="2">JHP9</strain>
    </source>
</reference>
<dbReference type="RefSeq" id="WP_249736999.1">
    <property type="nucleotide sequence ID" value="NZ_JAKNCJ010000002.1"/>
</dbReference>
<dbReference type="Gene3D" id="1.50.10.20">
    <property type="match status" value="1"/>
</dbReference>
<comment type="caution">
    <text evidence="2">The sequence shown here is derived from an EMBL/GenBank/DDBJ whole genome shotgun (WGS) entry which is preliminary data.</text>
</comment>
<feature type="signal peptide" evidence="1">
    <location>
        <begin position="1"/>
        <end position="38"/>
    </location>
</feature>
<dbReference type="Proteomes" id="UP001203761">
    <property type="component" value="Unassembled WGS sequence"/>
</dbReference>
<sequence length="464" mass="48971">MRQPLTPHHDRFPAIGRRTLLLGAFSATTLACAVPAQALPGSPQPSRRGRPGLASALDFLETMTTAGRSAEGPTLPQSYADQLGLFSTAFVYDAALALLAALASGEEHLARRIADGLVFAQTHDPVHRDGRLRQGYNVAPFTFYDGVRNEHGLELPDGTANIGWQFGFLGTAVGDMAWPGIALVQAYRATGDAGYRAAAQRIGEWILARAVNSGALGGFSFGVSASDQPIPNVSTEHNIDCVSLFTLLSAVDPSPRWDAAAEHARTFVERMWEPAGGFFYTGSNDGIVINRAPLPLDPQTWSWLALQDPRYAGALDWAATALAVTDTPQSPNSQLPAGTAFSGVTFSSASLTSTAVYNGLAVDPNGVWFEGSAQLALALADRAMPRDRARANALLREMRRAQTALGAGQTVSGVELEAGGLVAASSPIDSGFGFGYFQVQHVGATAWYVMAERGANPMVPGGLD</sequence>
<dbReference type="SUPFAM" id="SSF48208">
    <property type="entry name" value="Six-hairpin glycosidases"/>
    <property type="match status" value="1"/>
</dbReference>
<dbReference type="InterPro" id="IPR008928">
    <property type="entry name" value="6-hairpin_glycosidase_sf"/>
</dbReference>
<gene>
    <name evidence="2" type="ORF">Bequi_05725</name>
</gene>
<dbReference type="PROSITE" id="PS51257">
    <property type="entry name" value="PROKAR_LIPOPROTEIN"/>
    <property type="match status" value="1"/>
</dbReference>
<evidence type="ECO:0000313" key="3">
    <source>
        <dbReference type="Proteomes" id="UP001203761"/>
    </source>
</evidence>